<protein>
    <submittedName>
        <fullName evidence="2">Uncharacterized protein</fullName>
    </submittedName>
</protein>
<feature type="compositionally biased region" description="Basic and acidic residues" evidence="1">
    <location>
        <begin position="19"/>
        <end position="31"/>
    </location>
</feature>
<dbReference type="AlphaFoldDB" id="A0A645J5J7"/>
<accession>A0A645J5J7</accession>
<gene>
    <name evidence="2" type="ORF">SDC9_206378</name>
</gene>
<organism evidence="2">
    <name type="scientific">bioreactor metagenome</name>
    <dbReference type="NCBI Taxonomy" id="1076179"/>
    <lineage>
        <taxon>unclassified sequences</taxon>
        <taxon>metagenomes</taxon>
        <taxon>ecological metagenomes</taxon>
    </lineage>
</organism>
<sequence>MQIAQRHIGILVGSNHTGGLERDQRQEKAQTHGDGNAYGLRYALDDELTQAQHGADQEQTSRDEHRTQCSLPCIAHLEHHHIGEIGVQPHARRQRNRVVGIQRHDGRAQRCDQAGGDKDRAFWHARIPQNGGVDEHDVGH</sequence>
<evidence type="ECO:0000256" key="1">
    <source>
        <dbReference type="SAM" id="MobiDB-lite"/>
    </source>
</evidence>
<dbReference type="EMBL" id="VSSQ01131666">
    <property type="protein sequence ID" value="MPN58667.1"/>
    <property type="molecule type" value="Genomic_DNA"/>
</dbReference>
<feature type="region of interest" description="Disordered" evidence="1">
    <location>
        <begin position="1"/>
        <end position="37"/>
    </location>
</feature>
<proteinExistence type="predicted"/>
<comment type="caution">
    <text evidence="2">The sequence shown here is derived from an EMBL/GenBank/DDBJ whole genome shotgun (WGS) entry which is preliminary data.</text>
</comment>
<name>A0A645J5J7_9ZZZZ</name>
<reference evidence="2" key="1">
    <citation type="submission" date="2019-08" db="EMBL/GenBank/DDBJ databases">
        <authorList>
            <person name="Kucharzyk K."/>
            <person name="Murdoch R.W."/>
            <person name="Higgins S."/>
            <person name="Loffler F."/>
        </authorList>
    </citation>
    <scope>NUCLEOTIDE SEQUENCE</scope>
</reference>
<evidence type="ECO:0000313" key="2">
    <source>
        <dbReference type="EMBL" id="MPN58667.1"/>
    </source>
</evidence>